<evidence type="ECO:0000256" key="1">
    <source>
        <dbReference type="ARBA" id="ARBA00005769"/>
    </source>
</evidence>
<keyword evidence="4 5" id="KW-0520">NAD</keyword>
<keyword evidence="2 5" id="KW-0813">Transport</keyword>
<dbReference type="Gene3D" id="1.10.645.10">
    <property type="entry name" value="Cytochrome-c3 Hydrogenase, chain B"/>
    <property type="match status" value="1"/>
</dbReference>
<keyword evidence="7" id="KW-0830">Ubiquinone</keyword>
<dbReference type="InterPro" id="IPR022885">
    <property type="entry name" value="NDH1_su_D/H"/>
</dbReference>
<reference evidence="7" key="1">
    <citation type="journal article" date="2015" name="PLoS ONE">
        <title>The Complete Chloroplast and Mitochondrial Genomes of the Green Macroalga Ulva sp. UNA00071828 (Ulvophyceae, Chlorophyta).</title>
        <authorList>
            <person name="Melton J.T.III."/>
            <person name="Leliaert F."/>
            <person name="Tronholm A."/>
            <person name="Lopez-Bautista J.M."/>
        </authorList>
    </citation>
    <scope>NUCLEOTIDE SEQUENCE</scope>
</reference>
<dbReference type="AlphaFoldDB" id="A0A0F6ZDY4"/>
<dbReference type="PANTHER" id="PTHR11993">
    <property type="entry name" value="NADH-UBIQUINONE OXIDOREDUCTASE 49 KDA SUBUNIT"/>
    <property type="match status" value="1"/>
</dbReference>
<dbReference type="GO" id="GO:0006120">
    <property type="term" value="P:mitochondrial electron transport, NADH to ubiquinone"/>
    <property type="evidence" value="ECO:0007669"/>
    <property type="project" value="TreeGrafter"/>
</dbReference>
<dbReference type="PROSITE" id="PS00535">
    <property type="entry name" value="COMPLEX1_49K"/>
    <property type="match status" value="1"/>
</dbReference>
<dbReference type="GO" id="GO:0051287">
    <property type="term" value="F:NAD binding"/>
    <property type="evidence" value="ECO:0007669"/>
    <property type="project" value="InterPro"/>
</dbReference>
<evidence type="ECO:0000256" key="5">
    <source>
        <dbReference type="RuleBase" id="RU003685"/>
    </source>
</evidence>
<dbReference type="InterPro" id="IPR014029">
    <property type="entry name" value="NADH_UbQ_OxRdtase_49kDa_CS"/>
</dbReference>
<name>A0A0F6ZDY4_9CHLO</name>
<dbReference type="PANTHER" id="PTHR11993:SF10">
    <property type="entry name" value="NADH DEHYDROGENASE [UBIQUINONE] IRON-SULFUR PROTEIN 2, MITOCHONDRIAL"/>
    <property type="match status" value="1"/>
</dbReference>
<proteinExistence type="inferred from homology"/>
<dbReference type="NCBIfam" id="TIGR01962">
    <property type="entry name" value="NuoD"/>
    <property type="match status" value="1"/>
</dbReference>
<feature type="domain" description="NADH-quinone oxidoreductase subunit D" evidence="6">
    <location>
        <begin position="127"/>
        <end position="409"/>
    </location>
</feature>
<dbReference type="GO" id="GO:0005739">
    <property type="term" value="C:mitochondrion"/>
    <property type="evidence" value="ECO:0007669"/>
    <property type="project" value="GOC"/>
</dbReference>
<evidence type="ECO:0000256" key="2">
    <source>
        <dbReference type="ARBA" id="ARBA00022448"/>
    </source>
</evidence>
<keyword evidence="7" id="KW-0496">Mitochondrion</keyword>
<keyword evidence="3 5" id="KW-1278">Translocase</keyword>
<dbReference type="GO" id="GO:0048038">
    <property type="term" value="F:quinone binding"/>
    <property type="evidence" value="ECO:0007669"/>
    <property type="project" value="InterPro"/>
</dbReference>
<evidence type="ECO:0000256" key="4">
    <source>
        <dbReference type="ARBA" id="ARBA00023027"/>
    </source>
</evidence>
<comment type="similarity">
    <text evidence="1 5">Belongs to the complex I 49 kDa subunit family.</text>
</comment>
<evidence type="ECO:0000313" key="7">
    <source>
        <dbReference type="EMBL" id="AKF33552.1"/>
    </source>
</evidence>
<evidence type="ECO:0000256" key="3">
    <source>
        <dbReference type="ARBA" id="ARBA00022967"/>
    </source>
</evidence>
<organism evidence="7">
    <name type="scientific">Ulva sp. UNA00071828</name>
    <dbReference type="NCBI Taxonomy" id="1641711"/>
    <lineage>
        <taxon>Eukaryota</taxon>
        <taxon>Viridiplantae</taxon>
        <taxon>Chlorophyta</taxon>
        <taxon>core chlorophytes</taxon>
        <taxon>Ulvophyceae</taxon>
        <taxon>OUU clade</taxon>
        <taxon>Ulvales</taxon>
        <taxon>Ulvaceae</taxon>
        <taxon>Ulva</taxon>
    </lineage>
</organism>
<accession>A0A0F6ZDY4</accession>
<gene>
    <name evidence="7" type="primary">nad7</name>
</gene>
<evidence type="ECO:0000259" key="6">
    <source>
        <dbReference type="Pfam" id="PF00346"/>
    </source>
</evidence>
<dbReference type="NCBIfam" id="NF004739">
    <property type="entry name" value="PRK06075.1"/>
    <property type="match status" value="1"/>
</dbReference>
<dbReference type="InterPro" id="IPR029014">
    <property type="entry name" value="NiFe-Hase_large"/>
</dbReference>
<dbReference type="EMBL" id="KP720617">
    <property type="protein sequence ID" value="AKF33552.1"/>
    <property type="molecule type" value="Genomic_DNA"/>
</dbReference>
<dbReference type="SUPFAM" id="SSF56762">
    <property type="entry name" value="HydB/Nqo4-like"/>
    <property type="match status" value="1"/>
</dbReference>
<dbReference type="HAMAP" id="MF_01358">
    <property type="entry name" value="NDH1_NuoD"/>
    <property type="match status" value="1"/>
</dbReference>
<dbReference type="GO" id="GO:0016651">
    <property type="term" value="F:oxidoreductase activity, acting on NAD(P)H"/>
    <property type="evidence" value="ECO:0007669"/>
    <property type="project" value="InterPro"/>
</dbReference>
<geneLocation type="mitochondrion" evidence="7"/>
<protein>
    <submittedName>
        <fullName evidence="7">NADH-ubiquinone oxidoreductase 49 kDa subunit</fullName>
    </submittedName>
</protein>
<dbReference type="InterPro" id="IPR001135">
    <property type="entry name" value="NADH_Q_OxRdtase_suD"/>
</dbReference>
<dbReference type="Pfam" id="PF00346">
    <property type="entry name" value="Complex1_49kDa"/>
    <property type="match status" value="1"/>
</dbReference>
<sequence>MAIQQPIKPKSRPFTLNFGPQHPAAHGVLRLILSMQGEQIIKTDTHIGLLHRGTEKLIEYKTALQALPYFDRLDYVSVMAMEHSFCLAIERLTNTVISARAKCIRMLYAELTRVLNHLLAVSCFAMDTGALTPFLFAFEEREKLMEFYERVCGARMHSAYFRPGGVAADLPGGILQSIHQWADQFASRIDEMEELLTGNRIFKQRLVDIGVLNAQDAIAWGVSGVLLRGSGIAYDLRKAQPYELYDKVKFNVPVGANSDCYDRYLLRIEEMRQSLRIIKQTIDLMPISGTTLISPNDTLNLLSNKAGYQDRPSRTEFKTSMEGLIKHFKATSSGFALPAGETYCATEAPKGEFGVLCVSNGTNRPYRVKIKSPDYASLQAIDLIGRGHYLADVVAIIGSLDVVFGSIDR</sequence>